<reference evidence="3 4" key="2">
    <citation type="submission" date="2018-04" db="EMBL/GenBank/DDBJ databases">
        <title>Thauera lacus sp. nov., isolated from an saline lake in Inner Mongolia, China.</title>
        <authorList>
            <person name="Liang Q.-Y."/>
        </authorList>
    </citation>
    <scope>NUCLEOTIDE SEQUENCE [LARGE SCALE GENOMIC DNA]</scope>
    <source>
        <strain evidence="3 4">D20</strain>
    </source>
</reference>
<evidence type="ECO:0000313" key="3">
    <source>
        <dbReference type="EMBL" id="PTD95188.1"/>
    </source>
</evidence>
<organism evidence="3 4">
    <name type="scientific">Pseudothauera lacus</name>
    <dbReference type="NCBI Taxonomy" id="2136175"/>
    <lineage>
        <taxon>Bacteria</taxon>
        <taxon>Pseudomonadati</taxon>
        <taxon>Pseudomonadota</taxon>
        <taxon>Betaproteobacteria</taxon>
        <taxon>Rhodocyclales</taxon>
        <taxon>Zoogloeaceae</taxon>
        <taxon>Pseudothauera</taxon>
    </lineage>
</organism>
<comment type="function">
    <text evidence="1">Binds the second messenger bis-(3'-5') cyclic dimeric guanosine monophosphate (c-di-GMP). Can bind two c-di-GMP molecules per monomer. May play a role in bacterial second-messenger regulated processes. Binding to c-di-GMP induces a conformational change of the C- and N-termini resulting in the exposure of a highly negative surface on one side of the protein to a possible effector protein.</text>
</comment>
<dbReference type="OrthoDB" id="5298508at2"/>
<accession>A0A2T4IBS6</accession>
<keyword evidence="1" id="KW-0547">Nucleotide-binding</keyword>
<dbReference type="EMBL" id="PZKC01000017">
    <property type="protein sequence ID" value="PTD95188.1"/>
    <property type="molecule type" value="Genomic_DNA"/>
</dbReference>
<dbReference type="Pfam" id="PF07238">
    <property type="entry name" value="PilZ"/>
    <property type="match status" value="1"/>
</dbReference>
<dbReference type="Gene3D" id="2.40.10.220">
    <property type="entry name" value="predicted glycosyltransferase like domains"/>
    <property type="match status" value="1"/>
</dbReference>
<dbReference type="InterPro" id="IPR009875">
    <property type="entry name" value="PilZ_domain"/>
</dbReference>
<evidence type="ECO:0000256" key="1">
    <source>
        <dbReference type="PIRNR" id="PIRNR028141"/>
    </source>
</evidence>
<dbReference type="SUPFAM" id="SSF141371">
    <property type="entry name" value="PilZ domain-like"/>
    <property type="match status" value="1"/>
</dbReference>
<keyword evidence="4" id="KW-1185">Reference proteome</keyword>
<dbReference type="GO" id="GO:0035438">
    <property type="term" value="F:cyclic-di-GMP binding"/>
    <property type="evidence" value="ECO:0007669"/>
    <property type="project" value="InterPro"/>
</dbReference>
<dbReference type="InterPro" id="IPR027021">
    <property type="entry name" value="C-di-GMP_BP_PA4608"/>
</dbReference>
<evidence type="ECO:0000259" key="2">
    <source>
        <dbReference type="Pfam" id="PF07238"/>
    </source>
</evidence>
<dbReference type="AlphaFoldDB" id="A0A2T4IBS6"/>
<dbReference type="PIRSF" id="PIRSF028141">
    <property type="entry name" value="C-di-GMP_BP_PA4608"/>
    <property type="match status" value="1"/>
</dbReference>
<reference evidence="3 4" key="1">
    <citation type="submission" date="2018-03" db="EMBL/GenBank/DDBJ databases">
        <authorList>
            <person name="Keele B.F."/>
        </authorList>
    </citation>
    <scope>NUCLEOTIDE SEQUENCE [LARGE SCALE GENOMIC DNA]</scope>
    <source>
        <strain evidence="3 4">D20</strain>
    </source>
</reference>
<protein>
    <recommendedName>
        <fullName evidence="1">Cyclic diguanosine monophosphate-binding protein</fullName>
        <shortName evidence="1">c-di-GMP-binding protein</shortName>
    </recommendedName>
    <alternativeName>
        <fullName evidence="1">Pilz domain-containing protein</fullName>
    </alternativeName>
</protein>
<dbReference type="Proteomes" id="UP000241193">
    <property type="component" value="Unassembled WGS sequence"/>
</dbReference>
<gene>
    <name evidence="3" type="ORF">C8261_15825</name>
</gene>
<proteinExistence type="predicted"/>
<name>A0A2T4IBS6_9RHOO</name>
<evidence type="ECO:0000313" key="4">
    <source>
        <dbReference type="Proteomes" id="UP000241193"/>
    </source>
</evidence>
<sequence length="121" mass="13146">MTDTQRRQFSRIRFHSGASLTVQGRDSACEVLDLSLKGALLATASPLAAPPGTPCRLSLQLGEGDAVVRMEGEVAHTENAHLGMVCREIDLDSITHLRRLLELNLGDADLLHREFSALIAE</sequence>
<comment type="subunit">
    <text evidence="1">Monomer in both c-di-GMP-bound and free forms.</text>
</comment>
<dbReference type="RefSeq" id="WP_107494719.1">
    <property type="nucleotide sequence ID" value="NZ_PZKC01000017.1"/>
</dbReference>
<comment type="caution">
    <text evidence="3">The sequence shown here is derived from an EMBL/GenBank/DDBJ whole genome shotgun (WGS) entry which is preliminary data.</text>
</comment>
<keyword evidence="1" id="KW-0973">c-di-GMP</keyword>
<feature type="domain" description="PilZ" evidence="2">
    <location>
        <begin position="5"/>
        <end position="102"/>
    </location>
</feature>